<dbReference type="InterPro" id="IPR010753">
    <property type="entry name" value="DUF1330"/>
</dbReference>
<dbReference type="PANTHER" id="PTHR41521:SF4">
    <property type="entry name" value="BLR0684 PROTEIN"/>
    <property type="match status" value="1"/>
</dbReference>
<dbReference type="AlphaFoldDB" id="A0A382M5W9"/>
<reference evidence="2" key="1">
    <citation type="submission" date="2018-05" db="EMBL/GenBank/DDBJ databases">
        <authorList>
            <person name="Lanie J.A."/>
            <person name="Ng W.-L."/>
            <person name="Kazmierczak K.M."/>
            <person name="Andrzejewski T.M."/>
            <person name="Davidsen T.M."/>
            <person name="Wayne K.J."/>
            <person name="Tettelin H."/>
            <person name="Glass J.I."/>
            <person name="Rusch D."/>
            <person name="Podicherti R."/>
            <person name="Tsui H.-C.T."/>
            <person name="Winkler M.E."/>
        </authorList>
    </citation>
    <scope>NUCLEOTIDE SEQUENCE</scope>
</reference>
<evidence type="ECO:0000313" key="2">
    <source>
        <dbReference type="EMBL" id="SVC42752.1"/>
    </source>
</evidence>
<dbReference type="EMBL" id="UINC01090634">
    <property type="protein sequence ID" value="SVC42752.1"/>
    <property type="molecule type" value="Genomic_DNA"/>
</dbReference>
<name>A0A382M5W9_9ZZZZ</name>
<evidence type="ECO:0000259" key="1">
    <source>
        <dbReference type="Pfam" id="PF07045"/>
    </source>
</evidence>
<sequence>MAKGYWIGRIDVSDPEAYQRYVRANAEPFAKYGAHFLVRGGIHEAVEGIGRERAVVIEFESYQSALDCYYSPEYQTAKAMRVEASDGDLVVIQGYDGAQPGD</sequence>
<feature type="domain" description="DUF1330" evidence="1">
    <location>
        <begin position="3"/>
        <end position="95"/>
    </location>
</feature>
<gene>
    <name evidence="2" type="ORF">METZ01_LOCUS295606</name>
</gene>
<dbReference type="SUPFAM" id="SSF54909">
    <property type="entry name" value="Dimeric alpha+beta barrel"/>
    <property type="match status" value="1"/>
</dbReference>
<protein>
    <recommendedName>
        <fullName evidence="1">DUF1330 domain-containing protein</fullName>
    </recommendedName>
</protein>
<dbReference type="Gene3D" id="3.30.70.100">
    <property type="match status" value="1"/>
</dbReference>
<proteinExistence type="predicted"/>
<dbReference type="PANTHER" id="PTHR41521">
    <property type="match status" value="1"/>
</dbReference>
<organism evidence="2">
    <name type="scientific">marine metagenome</name>
    <dbReference type="NCBI Taxonomy" id="408172"/>
    <lineage>
        <taxon>unclassified sequences</taxon>
        <taxon>metagenomes</taxon>
        <taxon>ecological metagenomes</taxon>
    </lineage>
</organism>
<dbReference type="InterPro" id="IPR011008">
    <property type="entry name" value="Dimeric_a/b-barrel"/>
</dbReference>
<dbReference type="Pfam" id="PF07045">
    <property type="entry name" value="DUF1330"/>
    <property type="match status" value="1"/>
</dbReference>
<accession>A0A382M5W9</accession>